<dbReference type="InterPro" id="IPR038765">
    <property type="entry name" value="Papain-like_cys_pep_sf"/>
</dbReference>
<keyword evidence="5" id="KW-1185">Reference proteome</keyword>
<dbReference type="Gene3D" id="3.10.620.30">
    <property type="match status" value="1"/>
</dbReference>
<gene>
    <name evidence="4" type="ORF">GN331_13525</name>
</gene>
<organism evidence="4 5">
    <name type="scientific">Noviluteimonas gilva</name>
    <dbReference type="NCBI Taxonomy" id="2682097"/>
    <lineage>
        <taxon>Bacteria</taxon>
        <taxon>Pseudomonadati</taxon>
        <taxon>Pseudomonadota</taxon>
        <taxon>Gammaproteobacteria</taxon>
        <taxon>Lysobacterales</taxon>
        <taxon>Lysobacteraceae</taxon>
        <taxon>Noviluteimonas</taxon>
    </lineage>
</organism>
<name>A0A7C9LIZ1_9GAMM</name>
<dbReference type="EMBL" id="WOXT01000004">
    <property type="protein sequence ID" value="MUV15220.1"/>
    <property type="molecule type" value="Genomic_DNA"/>
</dbReference>
<evidence type="ECO:0000313" key="5">
    <source>
        <dbReference type="Proteomes" id="UP000479692"/>
    </source>
</evidence>
<feature type="chain" id="PRO_5028813691" evidence="2">
    <location>
        <begin position="32"/>
        <end position="497"/>
    </location>
</feature>
<proteinExistence type="predicted"/>
<sequence>MSSFRSALSRRGTPLLSLALSAALVAGSAFAFDPPPAPPQIVALVDQGDFKAANAAIDAALAQPNVPADTARALAFERERMRRIRLDFPHDEAKVRADIKKQIPDLRDDEFARWEANNTLEHMTIDGEKRYFQRSVSNLWRLAPDALARRTEPPKTNDSPLESAHPHHRAAHDAAIATGEASVLPQRFRITQSLTVNADAVPAGETIDAWIPFPRHIPGQQDDIKLVGSVPAKGDLAPESALMRTMHLQGTAVAGKPTKFDVTYEVTISAQSHPIDAAKVVPLTEKEKRELAPYLSQELPHVVFTDAMRALSKQTVGDETNPYAITRKLFALVDDKFPWAGAREYSTIPNIGDYALHAHHGDCGQQTLLLITLLRLNGIPARWQSGMMFSPTDYWNLHDWGQVYLAPYGWVPMDVTFGRLEGDPATEWFYLGGLDGYRIAFNDAWGVDFVPRKTHFRSDTVDSQRGEVEWKGGNLYFDQFDYDFEWNLVPTTPPEGA</sequence>
<protein>
    <submittedName>
        <fullName evidence="4">Transglutaminase domain-containing protein</fullName>
    </submittedName>
</protein>
<evidence type="ECO:0000259" key="3">
    <source>
        <dbReference type="SMART" id="SM00460"/>
    </source>
</evidence>
<dbReference type="PANTHER" id="PTHR38339">
    <property type="entry name" value="TRANSGLUTAMINASE DOMAIN PROTEIN"/>
    <property type="match status" value="1"/>
</dbReference>
<reference evidence="4 5" key="1">
    <citation type="submission" date="2019-12" db="EMBL/GenBank/DDBJ databases">
        <authorList>
            <person name="Xu J."/>
        </authorList>
    </citation>
    <scope>NUCLEOTIDE SEQUENCE [LARGE SCALE GENOMIC DNA]</scope>
    <source>
        <strain evidence="4 5">HX-5-24</strain>
    </source>
</reference>
<feature type="domain" description="Transglutaminase-like" evidence="3">
    <location>
        <begin position="355"/>
        <end position="417"/>
    </location>
</feature>
<evidence type="ECO:0000256" key="1">
    <source>
        <dbReference type="SAM" id="MobiDB-lite"/>
    </source>
</evidence>
<evidence type="ECO:0000256" key="2">
    <source>
        <dbReference type="SAM" id="SignalP"/>
    </source>
</evidence>
<feature type="region of interest" description="Disordered" evidence="1">
    <location>
        <begin position="150"/>
        <end position="171"/>
    </location>
</feature>
<dbReference type="Proteomes" id="UP000479692">
    <property type="component" value="Unassembled WGS sequence"/>
</dbReference>
<comment type="caution">
    <text evidence="4">The sequence shown here is derived from an EMBL/GenBank/DDBJ whole genome shotgun (WGS) entry which is preliminary data.</text>
</comment>
<evidence type="ECO:0000313" key="4">
    <source>
        <dbReference type="EMBL" id="MUV15220.1"/>
    </source>
</evidence>
<dbReference type="AlphaFoldDB" id="A0A7C9LIZ1"/>
<dbReference type="PANTHER" id="PTHR38339:SF1">
    <property type="entry name" value="TRANSGLUTAMINASE-LIKE DOMAIN-CONTAINING PROTEIN"/>
    <property type="match status" value="1"/>
</dbReference>
<dbReference type="SUPFAM" id="SSF54001">
    <property type="entry name" value="Cysteine proteinases"/>
    <property type="match status" value="1"/>
</dbReference>
<dbReference type="SMART" id="SM00460">
    <property type="entry name" value="TGc"/>
    <property type="match status" value="1"/>
</dbReference>
<dbReference type="Pfam" id="PF01841">
    <property type="entry name" value="Transglut_core"/>
    <property type="match status" value="1"/>
</dbReference>
<dbReference type="InterPro" id="IPR002931">
    <property type="entry name" value="Transglutaminase-like"/>
</dbReference>
<keyword evidence="2" id="KW-0732">Signal</keyword>
<accession>A0A7C9LIZ1</accession>
<feature type="signal peptide" evidence="2">
    <location>
        <begin position="1"/>
        <end position="31"/>
    </location>
</feature>
<dbReference type="RefSeq" id="WP_156642763.1">
    <property type="nucleotide sequence ID" value="NZ_WOXT01000004.1"/>
</dbReference>